<dbReference type="EMBL" id="SPHZ02000010">
    <property type="protein sequence ID" value="KAF0894823.1"/>
    <property type="molecule type" value="Genomic_DNA"/>
</dbReference>
<name>A0A6G1C5J9_9ORYZ</name>
<evidence type="ECO:0000313" key="1">
    <source>
        <dbReference type="EMBL" id="KAF0894823.1"/>
    </source>
</evidence>
<evidence type="ECO:0000313" key="2">
    <source>
        <dbReference type="Proteomes" id="UP000479710"/>
    </source>
</evidence>
<sequence length="88" mass="9638">MSSIRCLGHQDEGMLEAISVQALAQAHYCLSGCDTSDSCGKKLLLFLKWKCMEAKISFPMCWGVLVVCFKNITPVLISTPIGTTGRVR</sequence>
<accession>A0A6G1C5J9</accession>
<reference evidence="1 2" key="1">
    <citation type="submission" date="2019-11" db="EMBL/GenBank/DDBJ databases">
        <title>Whole genome sequence of Oryza granulata.</title>
        <authorList>
            <person name="Li W."/>
        </authorList>
    </citation>
    <scope>NUCLEOTIDE SEQUENCE [LARGE SCALE GENOMIC DNA]</scope>
    <source>
        <strain evidence="2">cv. Menghai</strain>
        <tissue evidence="1">Leaf</tissue>
    </source>
</reference>
<keyword evidence="2" id="KW-1185">Reference proteome</keyword>
<comment type="caution">
    <text evidence="1">The sequence shown here is derived from an EMBL/GenBank/DDBJ whole genome shotgun (WGS) entry which is preliminary data.</text>
</comment>
<organism evidence="1 2">
    <name type="scientific">Oryza meyeriana var. granulata</name>
    <dbReference type="NCBI Taxonomy" id="110450"/>
    <lineage>
        <taxon>Eukaryota</taxon>
        <taxon>Viridiplantae</taxon>
        <taxon>Streptophyta</taxon>
        <taxon>Embryophyta</taxon>
        <taxon>Tracheophyta</taxon>
        <taxon>Spermatophyta</taxon>
        <taxon>Magnoliopsida</taxon>
        <taxon>Liliopsida</taxon>
        <taxon>Poales</taxon>
        <taxon>Poaceae</taxon>
        <taxon>BOP clade</taxon>
        <taxon>Oryzoideae</taxon>
        <taxon>Oryzeae</taxon>
        <taxon>Oryzinae</taxon>
        <taxon>Oryza</taxon>
        <taxon>Oryza meyeriana</taxon>
    </lineage>
</organism>
<dbReference type="Proteomes" id="UP000479710">
    <property type="component" value="Unassembled WGS sequence"/>
</dbReference>
<gene>
    <name evidence="1" type="ORF">E2562_003707</name>
</gene>
<dbReference type="AlphaFoldDB" id="A0A6G1C5J9"/>
<protein>
    <submittedName>
        <fullName evidence="1">Uncharacterized protein</fullName>
    </submittedName>
</protein>
<proteinExistence type="predicted"/>